<keyword evidence="3" id="KW-1185">Reference proteome</keyword>
<proteinExistence type="predicted"/>
<evidence type="ECO:0000256" key="1">
    <source>
        <dbReference type="SAM" id="MobiDB-lite"/>
    </source>
</evidence>
<accession>A0A4Y2K2U5</accession>
<dbReference type="AlphaFoldDB" id="A0A4Y2K2U5"/>
<organism evidence="2 3">
    <name type="scientific">Araneus ventricosus</name>
    <name type="common">Orbweaver spider</name>
    <name type="synonym">Epeira ventricosa</name>
    <dbReference type="NCBI Taxonomy" id="182803"/>
    <lineage>
        <taxon>Eukaryota</taxon>
        <taxon>Metazoa</taxon>
        <taxon>Ecdysozoa</taxon>
        <taxon>Arthropoda</taxon>
        <taxon>Chelicerata</taxon>
        <taxon>Arachnida</taxon>
        <taxon>Araneae</taxon>
        <taxon>Araneomorphae</taxon>
        <taxon>Entelegynae</taxon>
        <taxon>Araneoidea</taxon>
        <taxon>Araneidae</taxon>
        <taxon>Araneus</taxon>
    </lineage>
</organism>
<dbReference type="EMBL" id="BGPR01004168">
    <property type="protein sequence ID" value="GBM96701.1"/>
    <property type="molecule type" value="Genomic_DNA"/>
</dbReference>
<evidence type="ECO:0000313" key="3">
    <source>
        <dbReference type="Proteomes" id="UP000499080"/>
    </source>
</evidence>
<gene>
    <name evidence="2" type="ORF">AVEN_171877_1</name>
</gene>
<sequence length="34" mass="3849">MKEEKQLSSGVPANTKNRKQCRTPFRGVPPPLRP</sequence>
<protein>
    <submittedName>
        <fullName evidence="2">Uncharacterized protein</fullName>
    </submittedName>
</protein>
<feature type="region of interest" description="Disordered" evidence="1">
    <location>
        <begin position="1"/>
        <end position="34"/>
    </location>
</feature>
<evidence type="ECO:0000313" key="2">
    <source>
        <dbReference type="EMBL" id="GBM96701.1"/>
    </source>
</evidence>
<reference evidence="2 3" key="1">
    <citation type="journal article" date="2019" name="Sci. Rep.">
        <title>Orb-weaving spider Araneus ventricosus genome elucidates the spidroin gene catalogue.</title>
        <authorList>
            <person name="Kono N."/>
            <person name="Nakamura H."/>
            <person name="Ohtoshi R."/>
            <person name="Moran D.A.P."/>
            <person name="Shinohara A."/>
            <person name="Yoshida Y."/>
            <person name="Fujiwara M."/>
            <person name="Mori M."/>
            <person name="Tomita M."/>
            <person name="Arakawa K."/>
        </authorList>
    </citation>
    <scope>NUCLEOTIDE SEQUENCE [LARGE SCALE GENOMIC DNA]</scope>
</reference>
<dbReference type="Proteomes" id="UP000499080">
    <property type="component" value="Unassembled WGS sequence"/>
</dbReference>
<name>A0A4Y2K2U5_ARAVE</name>
<feature type="non-terminal residue" evidence="2">
    <location>
        <position position="34"/>
    </location>
</feature>
<comment type="caution">
    <text evidence="2">The sequence shown here is derived from an EMBL/GenBank/DDBJ whole genome shotgun (WGS) entry which is preliminary data.</text>
</comment>